<reference evidence="1 2" key="1">
    <citation type="submission" date="2018-09" db="EMBL/GenBank/DDBJ databases">
        <authorList>
            <person name="Postec A."/>
        </authorList>
    </citation>
    <scope>NUCLEOTIDE SEQUENCE [LARGE SCALE GENOMIC DNA]</scope>
    <source>
        <strain evidence="1">70B-A</strain>
    </source>
</reference>
<dbReference type="KEGG" id="cbar:PATL70BA_3324"/>
<dbReference type="InterPro" id="IPR019292">
    <property type="entry name" value="McrC"/>
</dbReference>
<evidence type="ECO:0000313" key="2">
    <source>
        <dbReference type="Proteomes" id="UP000279029"/>
    </source>
</evidence>
<organism evidence="1 2">
    <name type="scientific">Petrocella atlantisensis</name>
    <dbReference type="NCBI Taxonomy" id="2173034"/>
    <lineage>
        <taxon>Bacteria</taxon>
        <taxon>Bacillati</taxon>
        <taxon>Bacillota</taxon>
        <taxon>Clostridia</taxon>
        <taxon>Lachnospirales</taxon>
        <taxon>Vallitaleaceae</taxon>
        <taxon>Petrocella</taxon>
    </lineage>
</organism>
<evidence type="ECO:0000313" key="1">
    <source>
        <dbReference type="EMBL" id="VDN49250.1"/>
    </source>
</evidence>
<dbReference type="PANTHER" id="PTHR38733">
    <property type="entry name" value="PROTEIN MCRC"/>
    <property type="match status" value="1"/>
</dbReference>
<dbReference type="PANTHER" id="PTHR38733:SF1">
    <property type="entry name" value="TYPE IV METHYL-DIRECTED RESTRICTION ENZYME ECOKMCRBC"/>
    <property type="match status" value="1"/>
</dbReference>
<sequence length="422" mass="49418">MLNSNSSTEIIRVFEDRQMKVNLSQQNLLDLVEMRKVIGENNVIVQADGKLLIKHYIGFIQINKTRLLVYPKIAVGLEEKEEIEKSFGTILKMLSFTKYQSIREIPNAQNISQFNNDLLEFYISIFIKELTKQIQRDINRGYNNRLENQSFIKGKVDFGETIKHNSFRKHLHYVSYDDFNENTLLNRVFKSILEVLITRTKVKRNRVGIKQLLVWMEDIDKTNITNELWDRVVFTRQNSKYKTAFNMAKLFYYNNSPKVADGDVSILSFMIPVNQLFEVYLVELLKRNITENTEVKFQGPIDYLEKIEKKHFLQLRPDISLMRAGEVIRIVDAKYKLILEDDEKLMISQADIYQMLAYSVRYKCNRICLVYPKALTDSDAEFSRAITIENYDQTVSIHVIKIDLEENVDSAGKKLIDMIEGA</sequence>
<name>A0A3P7P6U2_9FIRM</name>
<protein>
    <recommendedName>
        <fullName evidence="3">Restriction endonuclease</fullName>
    </recommendedName>
</protein>
<evidence type="ECO:0008006" key="3">
    <source>
        <dbReference type="Google" id="ProtNLM"/>
    </source>
</evidence>
<dbReference type="AlphaFoldDB" id="A0A3P7P6U2"/>
<accession>A0A3P7P6U2</accession>
<dbReference type="Pfam" id="PF10117">
    <property type="entry name" value="McrBC"/>
    <property type="match status" value="1"/>
</dbReference>
<dbReference type="Proteomes" id="UP000279029">
    <property type="component" value="Chromosome"/>
</dbReference>
<dbReference type="REBASE" id="282703">
    <property type="entry name" value="Cba70BAMcrBCP"/>
</dbReference>
<proteinExistence type="predicted"/>
<dbReference type="RefSeq" id="WP_172596290.1">
    <property type="nucleotide sequence ID" value="NZ_LR130778.1"/>
</dbReference>
<gene>
    <name evidence="1" type="ORF">PATL70BA_3324</name>
</gene>
<keyword evidence="2" id="KW-1185">Reference proteome</keyword>
<dbReference type="EMBL" id="LR130778">
    <property type="protein sequence ID" value="VDN49250.1"/>
    <property type="molecule type" value="Genomic_DNA"/>
</dbReference>